<comment type="caution">
    <text evidence="1">The sequence shown here is derived from an EMBL/GenBank/DDBJ whole genome shotgun (WGS) entry which is preliminary data.</text>
</comment>
<evidence type="ECO:0000313" key="1">
    <source>
        <dbReference type="EMBL" id="NGX99473.1"/>
    </source>
</evidence>
<dbReference type="Gene3D" id="3.40.50.300">
    <property type="entry name" value="P-loop containing nucleotide triphosphate hydrolases"/>
    <property type="match status" value="1"/>
</dbReference>
<dbReference type="InterPro" id="IPR027417">
    <property type="entry name" value="P-loop_NTPase"/>
</dbReference>
<keyword evidence="2" id="KW-1185">Reference proteome</keyword>
<dbReference type="EMBL" id="JAAMRR010001591">
    <property type="protein sequence ID" value="NGX99473.1"/>
    <property type="molecule type" value="Genomic_DNA"/>
</dbReference>
<protein>
    <submittedName>
        <fullName evidence="1">Terminase</fullName>
    </submittedName>
</protein>
<dbReference type="Proteomes" id="UP000480266">
    <property type="component" value="Unassembled WGS sequence"/>
</dbReference>
<reference evidence="1" key="1">
    <citation type="submission" date="2020-02" db="EMBL/GenBank/DDBJ databases">
        <title>Draft genome sequence of Candidatus Afipia apatlaquensis IBT-C3, a potential strain for decolorization of textile dyes.</title>
        <authorList>
            <person name="Sanchez-Reyes A."/>
            <person name="Breton-Deval L."/>
            <person name="Mangelson H."/>
            <person name="Sanchez-Flores A."/>
        </authorList>
    </citation>
    <scope>NUCLEOTIDE SEQUENCE [LARGE SCALE GENOMIC DNA]</scope>
    <source>
        <strain evidence="1">IBT-C3</strain>
    </source>
</reference>
<sequence length="475" mass="54423">LYTITDKDGRRVTFNMNTAQEALFREMHNQNVILKARQRGFTTFIQLFMLDACVFNSDVRAGTIAHTMPDAQVIFRDKVRFPYDNLPDGIKAVVPAQNDNTTELLLGNNSGVRVGVSLRSGTLQYLHVSEYGKICAKFPEKAREVRSGALNTVDKNQIVFVESTAEGQDGHFFELCQTARTRKNTGDALTSMDFKFHFSPWYEDDAYKLAAGSVDIPASYLEYFRKLEGLGIKLQPDQKAWYVKKAEQQQGDMKREFPSTPDEAFEAAIEGAYYSDQLARMEMDKRLTRLPIDTGIPVMTTWDLGLNDSCTIWFVQVVGREIRWVDYYENSGYGLEHYVQEIKKRREEGGYVFGEHFFPHDVNNGEISNGKSRFDTLVGLGITPTAVPRVQNINDGINATRRMLGQSLIDPVRCERGLKCLRNYRKEWDEDRATFRDKPFHNWASHGADSFRNFAQGYVEPTIVQPRGRYQRRQV</sequence>
<feature type="non-terminal residue" evidence="1">
    <location>
        <position position="1"/>
    </location>
</feature>
<gene>
    <name evidence="1" type="ORF">G4V63_31070</name>
</gene>
<feature type="non-terminal residue" evidence="1">
    <location>
        <position position="475"/>
    </location>
</feature>
<dbReference type="AlphaFoldDB" id="A0A7C9VT20"/>
<name>A0A7C9VT20_9BRAD</name>
<dbReference type="Gene3D" id="3.30.420.280">
    <property type="match status" value="1"/>
</dbReference>
<evidence type="ECO:0000313" key="2">
    <source>
        <dbReference type="Proteomes" id="UP000480266"/>
    </source>
</evidence>
<organism evidence="1 2">
    <name type="scientific">Candidatus Afipia apatlaquensis</name>
    <dbReference type="NCBI Taxonomy" id="2712852"/>
    <lineage>
        <taxon>Bacteria</taxon>
        <taxon>Pseudomonadati</taxon>
        <taxon>Pseudomonadota</taxon>
        <taxon>Alphaproteobacteria</taxon>
        <taxon>Hyphomicrobiales</taxon>
        <taxon>Nitrobacteraceae</taxon>
        <taxon>Afipia</taxon>
    </lineage>
</organism>
<accession>A0A7C9VT20</accession>
<proteinExistence type="predicted"/>